<evidence type="ECO:0000313" key="13">
    <source>
        <dbReference type="EMBL" id="MBJ7604310.1"/>
    </source>
</evidence>
<keyword evidence="4 11" id="KW-0028">Amino-acid biosynthesis</keyword>
<protein>
    <recommendedName>
        <fullName evidence="3 11">Chorismate synthase</fullName>
        <shortName evidence="11">CS</shortName>
        <ecNumber evidence="3 11">4.2.3.5</ecNumber>
    </recommendedName>
    <alternativeName>
        <fullName evidence="11">5-enolpyruvylshikimate-3-phosphate phospholyase</fullName>
    </alternativeName>
</protein>
<evidence type="ECO:0000256" key="5">
    <source>
        <dbReference type="ARBA" id="ARBA00022630"/>
    </source>
</evidence>
<dbReference type="FunFam" id="3.60.150.10:FF:000002">
    <property type="entry name" value="Chorismate synthase"/>
    <property type="match status" value="1"/>
</dbReference>
<comment type="subunit">
    <text evidence="11">Homotetramer.</text>
</comment>
<evidence type="ECO:0000256" key="4">
    <source>
        <dbReference type="ARBA" id="ARBA00022605"/>
    </source>
</evidence>
<evidence type="ECO:0000256" key="10">
    <source>
        <dbReference type="ARBA" id="ARBA00023239"/>
    </source>
</evidence>
<feature type="binding site" evidence="11">
    <location>
        <begin position="307"/>
        <end position="311"/>
    </location>
    <ligand>
        <name>FMN</name>
        <dbReference type="ChEBI" id="CHEBI:58210"/>
    </ligand>
</feature>
<feature type="binding site" evidence="11">
    <location>
        <begin position="248"/>
        <end position="249"/>
    </location>
    <ligand>
        <name>FMN</name>
        <dbReference type="ChEBI" id="CHEBI:58210"/>
    </ligand>
</feature>
<keyword evidence="9 11" id="KW-0057">Aromatic amino acid biosynthesis</keyword>
<dbReference type="GO" id="GO:0008652">
    <property type="term" value="P:amino acid biosynthetic process"/>
    <property type="evidence" value="ECO:0007669"/>
    <property type="project" value="UniProtKB-KW"/>
</dbReference>
<feature type="binding site" evidence="11">
    <location>
        <begin position="127"/>
        <end position="129"/>
    </location>
    <ligand>
        <name>FMN</name>
        <dbReference type="ChEBI" id="CHEBI:58210"/>
    </ligand>
</feature>
<name>A0A934N824_9BACT</name>
<evidence type="ECO:0000256" key="7">
    <source>
        <dbReference type="ARBA" id="ARBA00022827"/>
    </source>
</evidence>
<sequence length="383" mass="40850">MRWFTAGESHGPQLTVIMEGVPAGLELSSVLIRRDLARRQGGHGRGGRQQIETDQARLVGGVRGGVTLGSPVALVLENRDHVNWTAEMSPEKEGFEPQPISRLRPGHADLAGAIKYGHDDVRNILERSSARETASRVAAGAVARALLDRLGVRVFSFTQSIGSVDLGYGTVDPLKLSEELIEASPVRCPDPALSESMVAAIDAAGDRGDTVGGTFRVIATGLPIGLGSHVHWDRKLDARLAMAIMSINAVKGIEFGAGFEGASRPGSAFHDEIDFQDGHYRHLSNRAGGLTGGTTNGEPIDLRVALKPISTMKKPMQSVDLRTHEKVQAHYERSDVCVVPAAGVIGESMVALTLADAFLEKFGGDSVAELQRNLRSYLAAIDA</sequence>
<dbReference type="Gene3D" id="3.60.150.10">
    <property type="entry name" value="Chorismate synthase AroC"/>
    <property type="match status" value="1"/>
</dbReference>
<dbReference type="GO" id="GO:0009073">
    <property type="term" value="P:aromatic amino acid family biosynthetic process"/>
    <property type="evidence" value="ECO:0007669"/>
    <property type="project" value="UniProtKB-KW"/>
</dbReference>
<feature type="binding site" evidence="11">
    <location>
        <position position="292"/>
    </location>
    <ligand>
        <name>FMN</name>
        <dbReference type="ChEBI" id="CHEBI:58210"/>
    </ligand>
</feature>
<dbReference type="GO" id="GO:0009423">
    <property type="term" value="P:chorismate biosynthetic process"/>
    <property type="evidence" value="ECO:0007669"/>
    <property type="project" value="UniProtKB-UniRule"/>
</dbReference>
<feature type="binding site" evidence="11">
    <location>
        <position position="39"/>
    </location>
    <ligand>
        <name>NADP(+)</name>
        <dbReference type="ChEBI" id="CHEBI:58349"/>
    </ligand>
</feature>
<comment type="caution">
    <text evidence="13">The sequence shown here is derived from an EMBL/GenBank/DDBJ whole genome shotgun (WGS) entry which is preliminary data.</text>
</comment>
<keyword evidence="10 11" id="KW-0456">Lyase</keyword>
<dbReference type="PANTHER" id="PTHR21085:SF0">
    <property type="entry name" value="CHORISMATE SYNTHASE"/>
    <property type="match status" value="1"/>
</dbReference>
<dbReference type="EC" id="4.2.3.5" evidence="3 11"/>
<comment type="catalytic activity">
    <reaction evidence="11 12">
        <text>5-O-(1-carboxyvinyl)-3-phosphoshikimate = chorismate + phosphate</text>
        <dbReference type="Rhea" id="RHEA:21020"/>
        <dbReference type="ChEBI" id="CHEBI:29748"/>
        <dbReference type="ChEBI" id="CHEBI:43474"/>
        <dbReference type="ChEBI" id="CHEBI:57701"/>
        <dbReference type="EC" id="4.2.3.5"/>
    </reaction>
</comment>
<comment type="function">
    <text evidence="11">Catalyzes the anti-1,4-elimination of the C-3 phosphate and the C-6 proR hydrogen from 5-enolpyruvylshikimate-3-phosphate (EPSP) to yield chorismate, which is the branch point compound that serves as the starting substrate for the three terminal pathways of aromatic amino acid biosynthesis. This reaction introduces a second double bond into the aromatic ring system.</text>
</comment>
<organism evidence="13 14">
    <name type="scientific">Candidatus Dormiibacter inghamiae</name>
    <dbReference type="NCBI Taxonomy" id="3127013"/>
    <lineage>
        <taxon>Bacteria</taxon>
        <taxon>Bacillati</taxon>
        <taxon>Candidatus Dormiibacterota</taxon>
        <taxon>Candidatus Dormibacteria</taxon>
        <taxon>Candidatus Dormibacterales</taxon>
        <taxon>Candidatus Dormibacteraceae</taxon>
        <taxon>Candidatus Dormiibacter</taxon>
    </lineage>
</organism>
<dbReference type="NCBIfam" id="NF003793">
    <property type="entry name" value="PRK05382.1"/>
    <property type="match status" value="1"/>
</dbReference>
<keyword evidence="7 11" id="KW-0274">FAD</keyword>
<dbReference type="GO" id="GO:0005829">
    <property type="term" value="C:cytosol"/>
    <property type="evidence" value="ECO:0007669"/>
    <property type="project" value="TreeGrafter"/>
</dbReference>
<dbReference type="Pfam" id="PF01264">
    <property type="entry name" value="Chorismate_synt"/>
    <property type="match status" value="1"/>
</dbReference>
<dbReference type="InterPro" id="IPR035904">
    <property type="entry name" value="Chorismate_synth_AroC_sf"/>
</dbReference>
<dbReference type="HAMAP" id="MF_00300">
    <property type="entry name" value="Chorismate_synth"/>
    <property type="match status" value="1"/>
</dbReference>
<comment type="similarity">
    <text evidence="2 11 12">Belongs to the chorismate synthase family.</text>
</comment>
<dbReference type="PIRSF" id="PIRSF001456">
    <property type="entry name" value="Chorismate_synth"/>
    <property type="match status" value="1"/>
</dbReference>
<dbReference type="CDD" id="cd07304">
    <property type="entry name" value="Chorismate_synthase"/>
    <property type="match status" value="1"/>
</dbReference>
<dbReference type="NCBIfam" id="TIGR00033">
    <property type="entry name" value="aroC"/>
    <property type="match status" value="1"/>
</dbReference>
<keyword evidence="6 11" id="KW-0288">FMN</keyword>
<keyword evidence="8 11" id="KW-0521">NADP</keyword>
<accession>A0A934N824</accession>
<evidence type="ECO:0000256" key="2">
    <source>
        <dbReference type="ARBA" id="ARBA00008014"/>
    </source>
</evidence>
<evidence type="ECO:0000256" key="9">
    <source>
        <dbReference type="ARBA" id="ARBA00023141"/>
    </source>
</evidence>
<evidence type="ECO:0000256" key="8">
    <source>
        <dbReference type="ARBA" id="ARBA00022857"/>
    </source>
</evidence>
<evidence type="ECO:0000256" key="3">
    <source>
        <dbReference type="ARBA" id="ARBA00013036"/>
    </source>
</evidence>
<evidence type="ECO:0000256" key="6">
    <source>
        <dbReference type="ARBA" id="ARBA00022643"/>
    </source>
</evidence>
<dbReference type="GO" id="GO:0004107">
    <property type="term" value="F:chorismate synthase activity"/>
    <property type="evidence" value="ECO:0007669"/>
    <property type="project" value="UniProtKB-UniRule"/>
</dbReference>
<dbReference type="AlphaFoldDB" id="A0A934N824"/>
<dbReference type="SUPFAM" id="SSF103263">
    <property type="entry name" value="Chorismate synthase, AroC"/>
    <property type="match status" value="1"/>
</dbReference>
<dbReference type="PROSITE" id="PS00787">
    <property type="entry name" value="CHORISMATE_SYNTHASE_1"/>
    <property type="match status" value="1"/>
</dbReference>
<dbReference type="PROSITE" id="PS00788">
    <property type="entry name" value="CHORISMATE_SYNTHASE_2"/>
    <property type="match status" value="1"/>
</dbReference>
<comment type="cofactor">
    <cofactor evidence="11 12">
        <name>FMNH2</name>
        <dbReference type="ChEBI" id="CHEBI:57618"/>
    </cofactor>
    <text evidence="11 12">Reduced FMN (FMNH(2)).</text>
</comment>
<comment type="pathway">
    <text evidence="1 11 12">Metabolic intermediate biosynthesis; chorismate biosynthesis; chorismate from D-erythrose 4-phosphate and phosphoenolpyruvate: step 7/7.</text>
</comment>
<feature type="binding site" evidence="11">
    <location>
        <position position="45"/>
    </location>
    <ligand>
        <name>NADP(+)</name>
        <dbReference type="ChEBI" id="CHEBI:58349"/>
    </ligand>
</feature>
<dbReference type="Proteomes" id="UP000620075">
    <property type="component" value="Unassembled WGS sequence"/>
</dbReference>
<dbReference type="EMBL" id="JAEKNQ010000057">
    <property type="protein sequence ID" value="MBJ7604310.1"/>
    <property type="molecule type" value="Genomic_DNA"/>
</dbReference>
<evidence type="ECO:0000256" key="11">
    <source>
        <dbReference type="HAMAP-Rule" id="MF_00300"/>
    </source>
</evidence>
<dbReference type="InterPro" id="IPR000453">
    <property type="entry name" value="Chorismate_synth"/>
</dbReference>
<dbReference type="PANTHER" id="PTHR21085">
    <property type="entry name" value="CHORISMATE SYNTHASE"/>
    <property type="match status" value="1"/>
</dbReference>
<dbReference type="GO" id="GO:0010181">
    <property type="term" value="F:FMN binding"/>
    <property type="evidence" value="ECO:0007669"/>
    <property type="project" value="TreeGrafter"/>
</dbReference>
<gene>
    <name evidence="11 13" type="primary">aroC</name>
    <name evidence="13" type="ORF">JF888_14170</name>
</gene>
<reference evidence="13 14" key="1">
    <citation type="submission" date="2020-10" db="EMBL/GenBank/DDBJ databases">
        <title>Ca. Dormibacterota MAGs.</title>
        <authorList>
            <person name="Montgomery K."/>
        </authorList>
    </citation>
    <scope>NUCLEOTIDE SEQUENCE [LARGE SCALE GENOMIC DNA]</scope>
    <source>
        <strain evidence="13">SC8811_S16_3</strain>
    </source>
</reference>
<proteinExistence type="inferred from homology"/>
<evidence type="ECO:0000256" key="12">
    <source>
        <dbReference type="RuleBase" id="RU000605"/>
    </source>
</evidence>
<evidence type="ECO:0000313" key="14">
    <source>
        <dbReference type="Proteomes" id="UP000620075"/>
    </source>
</evidence>
<keyword evidence="5 11" id="KW-0285">Flavoprotein</keyword>
<dbReference type="InterPro" id="IPR020541">
    <property type="entry name" value="Chorismate_synthase_CS"/>
</dbReference>
<feature type="binding site" evidence="11">
    <location>
        <position position="333"/>
    </location>
    <ligand>
        <name>FMN</name>
        <dbReference type="ChEBI" id="CHEBI:58210"/>
    </ligand>
</feature>
<dbReference type="PROSITE" id="PS00789">
    <property type="entry name" value="CHORISMATE_SYNTHASE_3"/>
    <property type="match status" value="1"/>
</dbReference>
<evidence type="ECO:0000256" key="1">
    <source>
        <dbReference type="ARBA" id="ARBA00005044"/>
    </source>
</evidence>